<dbReference type="OrthoDB" id="9791759at2"/>
<dbReference type="RefSeq" id="WP_089962142.1">
    <property type="nucleotide sequence ID" value="NZ_FNAV01000013.1"/>
</dbReference>
<dbReference type="SUPFAM" id="SSF51182">
    <property type="entry name" value="RmlC-like cupins"/>
    <property type="match status" value="1"/>
</dbReference>
<accession>A0A1G7IPU4</accession>
<reference evidence="3" key="1">
    <citation type="submission" date="2016-10" db="EMBL/GenBank/DDBJ databases">
        <authorList>
            <person name="Varghese N."/>
            <person name="Submissions S."/>
        </authorList>
    </citation>
    <scope>NUCLEOTIDE SEQUENCE [LARGE SCALE GENOMIC DNA]</scope>
    <source>
        <strain evidence="3">DSM 10146</strain>
    </source>
</reference>
<dbReference type="Proteomes" id="UP000198994">
    <property type="component" value="Unassembled WGS sequence"/>
</dbReference>
<dbReference type="InterPro" id="IPR047121">
    <property type="entry name" value="YjiB-like"/>
</dbReference>
<protein>
    <submittedName>
        <fullName evidence="2">Uncharacterized protein YjlB</fullName>
    </submittedName>
</protein>
<organism evidence="2 3">
    <name type="scientific">Salipiger thiooxidans</name>
    <dbReference type="NCBI Taxonomy" id="282683"/>
    <lineage>
        <taxon>Bacteria</taxon>
        <taxon>Pseudomonadati</taxon>
        <taxon>Pseudomonadota</taxon>
        <taxon>Alphaproteobacteria</taxon>
        <taxon>Rhodobacterales</taxon>
        <taxon>Roseobacteraceae</taxon>
        <taxon>Salipiger</taxon>
    </lineage>
</organism>
<dbReference type="STRING" id="282683.SAMN04488105_11389"/>
<dbReference type="InterPro" id="IPR014710">
    <property type="entry name" value="RmlC-like_jellyroll"/>
</dbReference>
<dbReference type="Gene3D" id="2.60.120.10">
    <property type="entry name" value="Jelly Rolls"/>
    <property type="match status" value="1"/>
</dbReference>
<dbReference type="EMBL" id="FNAV01000013">
    <property type="protein sequence ID" value="SDF14564.1"/>
    <property type="molecule type" value="Genomic_DNA"/>
</dbReference>
<proteinExistence type="predicted"/>
<evidence type="ECO:0000313" key="2">
    <source>
        <dbReference type="EMBL" id="SDF14564.1"/>
    </source>
</evidence>
<gene>
    <name evidence="2" type="ORF">SAMN04488105_11389</name>
</gene>
<keyword evidence="3" id="KW-1185">Reference proteome</keyword>
<dbReference type="CDD" id="cd02219">
    <property type="entry name" value="cupin_YjlB-like"/>
    <property type="match status" value="1"/>
</dbReference>
<dbReference type="PIRSF" id="PIRSF019307">
    <property type="entry name" value="UCP019307"/>
    <property type="match status" value="1"/>
</dbReference>
<dbReference type="InterPro" id="IPR011051">
    <property type="entry name" value="RmlC_Cupin_sf"/>
</dbReference>
<dbReference type="PANTHER" id="PTHR36448">
    <property type="entry name" value="BLR7373 PROTEIN"/>
    <property type="match status" value="1"/>
</dbReference>
<name>A0A1G7IPU4_9RHOB</name>
<feature type="domain" description="Cupin type-2" evidence="1">
    <location>
        <begin position="64"/>
        <end position="110"/>
    </location>
</feature>
<evidence type="ECO:0000259" key="1">
    <source>
        <dbReference type="Pfam" id="PF07883"/>
    </source>
</evidence>
<dbReference type="Pfam" id="PF07883">
    <property type="entry name" value="Cupin_2"/>
    <property type="match status" value="1"/>
</dbReference>
<evidence type="ECO:0000313" key="3">
    <source>
        <dbReference type="Proteomes" id="UP000198994"/>
    </source>
</evidence>
<dbReference type="PANTHER" id="PTHR36448:SF2">
    <property type="entry name" value="CUPIN TYPE-1 DOMAIN-CONTAINING PROTEIN"/>
    <property type="match status" value="1"/>
</dbReference>
<dbReference type="InterPro" id="IPR013096">
    <property type="entry name" value="Cupin_2"/>
</dbReference>
<dbReference type="AlphaFoldDB" id="A0A1G7IPU4"/>
<sequence>MTEVTERRVGTRYFAASATVPNNPLLPVVILRGAFAPAPSDEIIARMAANGWGGAWAWTVFDYHHYHPDAHEALAVAAGEARLQLGGPEGAELAVTAGDYLVLPAGTGHCRLSQSRDFRICGAYPPGQELFITRQANAQASADAPVIAQVPLPQTDPIHGADGPLVRIWGRALSPG</sequence>
<dbReference type="InterPro" id="IPR014500">
    <property type="entry name" value="UCP019307_cupin"/>
</dbReference>